<dbReference type="PANTHER" id="PTHR47338:SF29">
    <property type="entry name" value="ZN(2)-C6 FUNGAL-TYPE DOMAIN-CONTAINING PROTEIN"/>
    <property type="match status" value="1"/>
</dbReference>
<evidence type="ECO:0000256" key="4">
    <source>
        <dbReference type="ARBA" id="ARBA00023163"/>
    </source>
</evidence>
<evidence type="ECO:0000256" key="1">
    <source>
        <dbReference type="ARBA" id="ARBA00004123"/>
    </source>
</evidence>
<dbReference type="InterPro" id="IPR001138">
    <property type="entry name" value="Zn2Cys6_DnaBD"/>
</dbReference>
<evidence type="ECO:0000313" key="8">
    <source>
        <dbReference type="Proteomes" id="UP000518752"/>
    </source>
</evidence>
<dbReference type="InterPro" id="IPR050815">
    <property type="entry name" value="TF_fung"/>
</dbReference>
<comment type="caution">
    <text evidence="7">The sequence shown here is derived from an EMBL/GenBank/DDBJ whole genome shotgun (WGS) entry which is preliminary data.</text>
</comment>
<dbReference type="Pfam" id="PF00172">
    <property type="entry name" value="Zn_clus"/>
    <property type="match status" value="1"/>
</dbReference>
<dbReference type="Gene3D" id="4.10.240.10">
    <property type="entry name" value="Zn(2)-C6 fungal-type DNA-binding domain"/>
    <property type="match status" value="1"/>
</dbReference>
<evidence type="ECO:0000256" key="3">
    <source>
        <dbReference type="ARBA" id="ARBA00023015"/>
    </source>
</evidence>
<dbReference type="GO" id="GO:0005634">
    <property type="term" value="C:nucleus"/>
    <property type="evidence" value="ECO:0007669"/>
    <property type="project" value="UniProtKB-SubCell"/>
</dbReference>
<keyword evidence="4" id="KW-0804">Transcription</keyword>
<evidence type="ECO:0000259" key="6">
    <source>
        <dbReference type="PROSITE" id="PS50048"/>
    </source>
</evidence>
<dbReference type="EMBL" id="JAACJN010000002">
    <property type="protein sequence ID" value="KAF5393472.1"/>
    <property type="molecule type" value="Genomic_DNA"/>
</dbReference>
<dbReference type="PANTHER" id="PTHR47338">
    <property type="entry name" value="ZN(II)2CYS6 TRANSCRIPTION FACTOR (EUROFUNG)-RELATED"/>
    <property type="match status" value="1"/>
</dbReference>
<dbReference type="CDD" id="cd00067">
    <property type="entry name" value="GAL4"/>
    <property type="match status" value="1"/>
</dbReference>
<evidence type="ECO:0000256" key="2">
    <source>
        <dbReference type="ARBA" id="ARBA00022723"/>
    </source>
</evidence>
<dbReference type="CDD" id="cd12148">
    <property type="entry name" value="fungal_TF_MHR"/>
    <property type="match status" value="1"/>
</dbReference>
<evidence type="ECO:0000313" key="7">
    <source>
        <dbReference type="EMBL" id="KAF5393472.1"/>
    </source>
</evidence>
<feature type="domain" description="Zn(2)-C6 fungal-type" evidence="6">
    <location>
        <begin position="7"/>
        <end position="39"/>
    </location>
</feature>
<accession>A0A8H5MGV0</accession>
<organism evidence="7 8">
    <name type="scientific">Collybiopsis confluens</name>
    <dbReference type="NCBI Taxonomy" id="2823264"/>
    <lineage>
        <taxon>Eukaryota</taxon>
        <taxon>Fungi</taxon>
        <taxon>Dikarya</taxon>
        <taxon>Basidiomycota</taxon>
        <taxon>Agaricomycotina</taxon>
        <taxon>Agaricomycetes</taxon>
        <taxon>Agaricomycetidae</taxon>
        <taxon>Agaricales</taxon>
        <taxon>Marasmiineae</taxon>
        <taxon>Omphalotaceae</taxon>
        <taxon>Collybiopsis</taxon>
    </lineage>
</organism>
<keyword evidence="8" id="KW-1185">Reference proteome</keyword>
<dbReference type="Proteomes" id="UP000518752">
    <property type="component" value="Unassembled WGS sequence"/>
</dbReference>
<evidence type="ECO:0000256" key="5">
    <source>
        <dbReference type="ARBA" id="ARBA00023242"/>
    </source>
</evidence>
<dbReference type="GO" id="GO:0000981">
    <property type="term" value="F:DNA-binding transcription factor activity, RNA polymerase II-specific"/>
    <property type="evidence" value="ECO:0007669"/>
    <property type="project" value="InterPro"/>
</dbReference>
<dbReference type="SUPFAM" id="SSF57701">
    <property type="entry name" value="Zn2/Cys6 DNA-binding domain"/>
    <property type="match status" value="1"/>
</dbReference>
<dbReference type="AlphaFoldDB" id="A0A8H5MGV0"/>
<sequence length="532" mass="60125">MLRRGLACLDCKRRKVKCDGQLPACNRCVAGGHGIDCEYADEQRTTRVQLLEASIRTLEARISELQSPAPQQSDSVLEIHIPGRGGLVPKIPDSPFRLVQPGPSLFSVSPQKDGGICPNCLWRSPKFYFKAERMDFFAPNAYQLGFFMHGPRLIQAMFSSTRQSDFLSPSPNLVNVIYLWGIHLSKDDRFLSHEQAFLDRSASFDLSSQHSQHVLHNIQAEILLANYLVRSGKPKSAMHRLYSALSICISYGLHKQASADSTIRLPPPRDSVERGERIDAFWAALFFYKVVSVQAQASSRISVIVDEMIDTPFSLEMSAYESGSVPTNPRFILTFKSFIDAPSGERPKSTMEAIVKAASFYERAKYFGVEWRSVQWDADEDIQFRKFEQQLMDFIRSFPDISEFVGPYTNFAWLSSATLLQLAIIFLHSSREHIDSNKKCMDAAQAAANMIVRFKNAQCIPLVNPTMVHMWYLVCETLVGGIREITEGNDTHNSSEGLVQSLKIVIDAMERNENRAYANFRHVQVDYPILVQ</sequence>
<proteinExistence type="predicted"/>
<dbReference type="InterPro" id="IPR036864">
    <property type="entry name" value="Zn2-C6_fun-type_DNA-bd_sf"/>
</dbReference>
<dbReference type="SMART" id="SM00066">
    <property type="entry name" value="GAL4"/>
    <property type="match status" value="1"/>
</dbReference>
<name>A0A8H5MGV0_9AGAR</name>
<dbReference type="OrthoDB" id="2309723at2759"/>
<comment type="subcellular location">
    <subcellularLocation>
        <location evidence="1">Nucleus</location>
    </subcellularLocation>
</comment>
<protein>
    <recommendedName>
        <fullName evidence="6">Zn(2)-C6 fungal-type domain-containing protein</fullName>
    </recommendedName>
</protein>
<keyword evidence="3" id="KW-0805">Transcription regulation</keyword>
<dbReference type="GO" id="GO:0008270">
    <property type="term" value="F:zinc ion binding"/>
    <property type="evidence" value="ECO:0007669"/>
    <property type="project" value="InterPro"/>
</dbReference>
<reference evidence="7 8" key="1">
    <citation type="journal article" date="2020" name="ISME J.">
        <title>Uncovering the hidden diversity of litter-decomposition mechanisms in mushroom-forming fungi.</title>
        <authorList>
            <person name="Floudas D."/>
            <person name="Bentzer J."/>
            <person name="Ahren D."/>
            <person name="Johansson T."/>
            <person name="Persson P."/>
            <person name="Tunlid A."/>
        </authorList>
    </citation>
    <scope>NUCLEOTIDE SEQUENCE [LARGE SCALE GENOMIC DNA]</scope>
    <source>
        <strain evidence="7 8">CBS 406.79</strain>
    </source>
</reference>
<dbReference type="PROSITE" id="PS00463">
    <property type="entry name" value="ZN2_CY6_FUNGAL_1"/>
    <property type="match status" value="1"/>
</dbReference>
<gene>
    <name evidence="7" type="ORF">D9757_000672</name>
</gene>
<keyword evidence="5" id="KW-0539">Nucleus</keyword>
<keyword evidence="2" id="KW-0479">Metal-binding</keyword>
<dbReference type="PROSITE" id="PS50048">
    <property type="entry name" value="ZN2_CY6_FUNGAL_2"/>
    <property type="match status" value="1"/>
</dbReference>